<accession>A0A1R4FYV2</accession>
<evidence type="ECO:0000313" key="1">
    <source>
        <dbReference type="EMBL" id="SJM61021.1"/>
    </source>
</evidence>
<dbReference type="AlphaFoldDB" id="A0A1R4FYV2"/>
<dbReference type="EMBL" id="FUHU01000033">
    <property type="protein sequence ID" value="SJM61021.1"/>
    <property type="molecule type" value="Genomic_DNA"/>
</dbReference>
<sequence>MLLECYGDPADTDSYSEFHGFCVLPHEHDGEHQNIPFGEYHERRDASLPPLAQFEIIVVDDEQE</sequence>
<keyword evidence="2" id="KW-1185">Reference proteome</keyword>
<gene>
    <name evidence="1" type="ORF">CZ674_07455</name>
</gene>
<evidence type="ECO:0000313" key="2">
    <source>
        <dbReference type="Proteomes" id="UP000195787"/>
    </source>
</evidence>
<dbReference type="Proteomes" id="UP000195787">
    <property type="component" value="Unassembled WGS sequence"/>
</dbReference>
<organism evidence="1 2">
    <name type="scientific">Agrococcus casei LMG 22410</name>
    <dbReference type="NCBI Taxonomy" id="1255656"/>
    <lineage>
        <taxon>Bacteria</taxon>
        <taxon>Bacillati</taxon>
        <taxon>Actinomycetota</taxon>
        <taxon>Actinomycetes</taxon>
        <taxon>Micrococcales</taxon>
        <taxon>Microbacteriaceae</taxon>
        <taxon>Agrococcus</taxon>
    </lineage>
</organism>
<reference evidence="1 2" key="1">
    <citation type="submission" date="2017-02" db="EMBL/GenBank/DDBJ databases">
        <authorList>
            <person name="Peterson S.W."/>
        </authorList>
    </citation>
    <scope>NUCLEOTIDE SEQUENCE [LARGE SCALE GENOMIC DNA]</scope>
    <source>
        <strain evidence="1 2">LMG 22410</strain>
    </source>
</reference>
<protein>
    <submittedName>
        <fullName evidence="1">Uncharacterized protein</fullName>
    </submittedName>
</protein>
<proteinExistence type="predicted"/>
<name>A0A1R4FYV2_9MICO</name>